<keyword evidence="5" id="KW-0539">Nucleus</keyword>
<evidence type="ECO:0000313" key="10">
    <source>
        <dbReference type="Ensembl" id="ENSCCRP00015038402.1"/>
    </source>
</evidence>
<evidence type="ECO:0000256" key="5">
    <source>
        <dbReference type="ARBA" id="ARBA00023242"/>
    </source>
</evidence>
<evidence type="ECO:0000256" key="6">
    <source>
        <dbReference type="ARBA" id="ARBA00040091"/>
    </source>
</evidence>
<dbReference type="FunFam" id="1.25.40.770:FF:000001">
    <property type="entry name" value="Transcription initiation factor TFIID subunit 6"/>
    <property type="match status" value="1"/>
</dbReference>
<dbReference type="GO" id="GO:0051123">
    <property type="term" value="P:RNA polymerase II preinitiation complex assembly"/>
    <property type="evidence" value="ECO:0007669"/>
    <property type="project" value="TreeGrafter"/>
</dbReference>
<dbReference type="SMART" id="SM00803">
    <property type="entry name" value="TAF"/>
    <property type="match status" value="1"/>
</dbReference>
<dbReference type="Pfam" id="PF02969">
    <property type="entry name" value="TAF"/>
    <property type="match status" value="1"/>
</dbReference>
<dbReference type="GO" id="GO:0000124">
    <property type="term" value="C:SAGA complex"/>
    <property type="evidence" value="ECO:0007669"/>
    <property type="project" value="InterPro"/>
</dbReference>
<evidence type="ECO:0000256" key="2">
    <source>
        <dbReference type="ARBA" id="ARBA00007688"/>
    </source>
</evidence>
<name>A0A8C1UQ61_CYPCA</name>
<dbReference type="Ensembl" id="ENSCCRT00015039722.1">
    <property type="protein sequence ID" value="ENSCCRP00015038402.1"/>
    <property type="gene ID" value="ENSCCRG00015015965.1"/>
</dbReference>
<dbReference type="GO" id="GO:0005669">
    <property type="term" value="C:transcription factor TFIID complex"/>
    <property type="evidence" value="ECO:0007669"/>
    <property type="project" value="InterPro"/>
</dbReference>
<evidence type="ECO:0000256" key="1">
    <source>
        <dbReference type="ARBA" id="ARBA00004123"/>
    </source>
</evidence>
<dbReference type="Gene3D" id="1.25.40.770">
    <property type="entry name" value="TAF6, C-terminal HEAT repeat domain"/>
    <property type="match status" value="1"/>
</dbReference>
<dbReference type="InterPro" id="IPR004823">
    <property type="entry name" value="TAF_TATA-bd_Histone-like_dom"/>
</dbReference>
<dbReference type="GO" id="GO:0016251">
    <property type="term" value="F:RNA polymerase II general transcription initiation factor activity"/>
    <property type="evidence" value="ECO:0007669"/>
    <property type="project" value="InterPro"/>
</dbReference>
<dbReference type="PANTHER" id="PTHR10221:SF9">
    <property type="entry name" value="TRANSCRIPTION INITIATION FACTOR TFIID SUBUNIT 6"/>
    <property type="match status" value="1"/>
</dbReference>
<evidence type="ECO:0000256" key="3">
    <source>
        <dbReference type="ARBA" id="ARBA00023015"/>
    </source>
</evidence>
<dbReference type="InterPro" id="IPR046344">
    <property type="entry name" value="TAF6_C_sf"/>
</dbReference>
<feature type="region of interest" description="Disordered" evidence="8">
    <location>
        <begin position="524"/>
        <end position="545"/>
    </location>
</feature>
<dbReference type="GO" id="GO:0003713">
    <property type="term" value="F:transcription coactivator activity"/>
    <property type="evidence" value="ECO:0007669"/>
    <property type="project" value="TreeGrafter"/>
</dbReference>
<dbReference type="AlphaFoldDB" id="A0A8C1UQ61"/>
<dbReference type="CDD" id="cd22931">
    <property type="entry name" value="HFD_TAF6"/>
    <property type="match status" value="1"/>
</dbReference>
<dbReference type="CDD" id="cd08050">
    <property type="entry name" value="TAF6C"/>
    <property type="match status" value="1"/>
</dbReference>
<dbReference type="InterPro" id="IPR009072">
    <property type="entry name" value="Histone-fold"/>
</dbReference>
<reference evidence="10" key="1">
    <citation type="submission" date="2025-08" db="UniProtKB">
        <authorList>
            <consortium name="Ensembl"/>
        </authorList>
    </citation>
    <scope>IDENTIFICATION</scope>
</reference>
<dbReference type="InterPro" id="IPR011442">
    <property type="entry name" value="TAF6_C"/>
</dbReference>
<dbReference type="Gene3D" id="1.10.20.10">
    <property type="entry name" value="Histone, subunit A"/>
    <property type="match status" value="1"/>
</dbReference>
<feature type="domain" description="TATA box binding protein associated factor (TAF) histone-like fold" evidence="9">
    <location>
        <begin position="12"/>
        <end position="78"/>
    </location>
</feature>
<sequence>MAEERRQKLCSVILPTESMKAMAESVGVGSLQEDSCLALSEEVSYRIKEIAQDALKFMHHGKRRKLTTGDIDHALKLKNVEPLYGFQSQEFIPFRFASGGGRELHFYEEKEVDLSDIINTPLPRVPLDVSLKAHWLSIDGVQPAIPENPPPVPKEQQKTDSTEPLKAVKPGQEEEGSIQTKGQGASSAEVKGKEKMRMKPRSTHELSVEQQLYYKEITEACVGSCEAKRAVCVCVCSQGPKFKEFCLALFIRCNIMNSKYTTKHLLFPLHELIPAVVTCIVSKQLCLRPDVDNHWALRDFAARLMAQSCKTFSTTTNNIQSRITKTFTKALLDDKTQWTTRYGCIAGLAELGHDVIKTLIIPRLSVEGARIKAVMDGPVVSNIDKIGADHVQSLLLKHCASVVAKTRPLPDMVDQYKVDYGYLGTMLCSHVVKARAQAAFQAQTVNRTTLTITQPRPTLSVSQSGLSTSSGSRAPSIIKVPSSLTLMSTRPGTPTQPSPPATKYIVMATSAGAASTQQVITLSSSQSGSPVTSTVPSTPTSLQPLVKLESGNTGAVSGSRPLQKYIVVSLPSSSSSLENKSSSVLPSSTSPISMESAVKLERSESPAANTQSH</sequence>
<dbReference type="SUPFAM" id="SSF47113">
    <property type="entry name" value="Histone-fold"/>
    <property type="match status" value="1"/>
</dbReference>
<dbReference type="Proteomes" id="UP000694700">
    <property type="component" value="Unplaced"/>
</dbReference>
<feature type="compositionally biased region" description="Low complexity" evidence="8">
    <location>
        <begin position="572"/>
        <end position="593"/>
    </location>
</feature>
<keyword evidence="3" id="KW-0805">Transcription regulation</keyword>
<protein>
    <recommendedName>
        <fullName evidence="6">Transcription initiation factor TFIID subunit 6</fullName>
    </recommendedName>
    <alternativeName>
        <fullName evidence="7">Transcription initiation factor TFIID 70 kDa subunit</fullName>
    </alternativeName>
</protein>
<dbReference type="InterPro" id="IPR037796">
    <property type="entry name" value="TAF6"/>
</dbReference>
<keyword evidence="4" id="KW-0804">Transcription</keyword>
<comment type="similarity">
    <text evidence="2">Belongs to the TAF6 family.</text>
</comment>
<feature type="compositionally biased region" description="Polar residues" evidence="8">
    <location>
        <begin position="177"/>
        <end position="186"/>
    </location>
</feature>
<organism evidence="10 11">
    <name type="scientific">Cyprinus carpio</name>
    <name type="common">Common carp</name>
    <dbReference type="NCBI Taxonomy" id="7962"/>
    <lineage>
        <taxon>Eukaryota</taxon>
        <taxon>Metazoa</taxon>
        <taxon>Chordata</taxon>
        <taxon>Craniata</taxon>
        <taxon>Vertebrata</taxon>
        <taxon>Euteleostomi</taxon>
        <taxon>Actinopterygii</taxon>
        <taxon>Neopterygii</taxon>
        <taxon>Teleostei</taxon>
        <taxon>Ostariophysi</taxon>
        <taxon>Cypriniformes</taxon>
        <taxon>Cyprinidae</taxon>
        <taxon>Cyprininae</taxon>
        <taxon>Cyprinus</taxon>
    </lineage>
</organism>
<evidence type="ECO:0000256" key="4">
    <source>
        <dbReference type="ARBA" id="ARBA00023163"/>
    </source>
</evidence>
<dbReference type="PANTHER" id="PTHR10221">
    <property type="entry name" value="TRANSCRIPTION INITIATION FACTOR TFIID SUBUNIT 6"/>
    <property type="match status" value="1"/>
</dbReference>
<evidence type="ECO:0000256" key="7">
    <source>
        <dbReference type="ARBA" id="ARBA00080723"/>
    </source>
</evidence>
<evidence type="ECO:0000259" key="9">
    <source>
        <dbReference type="SMART" id="SM00803"/>
    </source>
</evidence>
<dbReference type="Pfam" id="PF07571">
    <property type="entry name" value="TAF6_C"/>
    <property type="match status" value="1"/>
</dbReference>
<feature type="region of interest" description="Disordered" evidence="8">
    <location>
        <begin position="142"/>
        <end position="202"/>
    </location>
</feature>
<evidence type="ECO:0000256" key="8">
    <source>
        <dbReference type="SAM" id="MobiDB-lite"/>
    </source>
</evidence>
<comment type="subcellular location">
    <subcellularLocation>
        <location evidence="1">Nucleus</location>
    </subcellularLocation>
</comment>
<feature type="compositionally biased region" description="Low complexity" evidence="8">
    <location>
        <begin position="524"/>
        <end position="544"/>
    </location>
</feature>
<dbReference type="GO" id="GO:0046695">
    <property type="term" value="C:SLIK (SAGA-like) complex"/>
    <property type="evidence" value="ECO:0007669"/>
    <property type="project" value="InterPro"/>
</dbReference>
<dbReference type="FunFam" id="1.10.20.10:FF:000030">
    <property type="entry name" value="Transcription initiation factor TFIID subunit 6"/>
    <property type="match status" value="1"/>
</dbReference>
<dbReference type="GO" id="GO:0046982">
    <property type="term" value="F:protein heterodimerization activity"/>
    <property type="evidence" value="ECO:0007669"/>
    <property type="project" value="InterPro"/>
</dbReference>
<proteinExistence type="inferred from homology"/>
<accession>A0A8C1UQ61</accession>
<feature type="region of interest" description="Disordered" evidence="8">
    <location>
        <begin position="572"/>
        <end position="613"/>
    </location>
</feature>
<evidence type="ECO:0000313" key="11">
    <source>
        <dbReference type="Proteomes" id="UP000694700"/>
    </source>
</evidence>
<feature type="compositionally biased region" description="Basic and acidic residues" evidence="8">
    <location>
        <begin position="190"/>
        <end position="202"/>
    </location>
</feature>